<protein>
    <submittedName>
        <fullName evidence="1">Predicted protein</fullName>
    </submittedName>
</protein>
<dbReference type="EMBL" id="AK371054">
    <property type="protein sequence ID" value="BAK02252.1"/>
    <property type="molecule type" value="mRNA"/>
</dbReference>
<sequence>MPRRKKSRLDPVARGRHTTNKVCADYKTAKLFCFREQFSCDDSL</sequence>
<reference evidence="1" key="1">
    <citation type="journal article" date="2011" name="Plant Physiol.">
        <title>Comprehensive sequence analysis of 24,783 barley full-length cDNAs derived from 12 clone libraries.</title>
        <authorList>
            <person name="Matsumoto T."/>
            <person name="Tanaka T."/>
            <person name="Sakai H."/>
            <person name="Amano N."/>
            <person name="Kanamori H."/>
            <person name="Kurita K."/>
            <person name="Kikuta A."/>
            <person name="Kamiya K."/>
            <person name="Yamamoto M."/>
            <person name="Ikawa H."/>
            <person name="Fujii N."/>
            <person name="Hori K."/>
            <person name="Itoh T."/>
            <person name="Sato K."/>
        </authorList>
    </citation>
    <scope>NUCLEOTIDE SEQUENCE</scope>
</reference>
<name>F2E4I0_HORVV</name>
<evidence type="ECO:0000313" key="1">
    <source>
        <dbReference type="EMBL" id="BAK02252.1"/>
    </source>
</evidence>
<accession>F2E4I0</accession>
<organism evidence="1">
    <name type="scientific">Hordeum vulgare subsp. vulgare</name>
    <name type="common">Domesticated barley</name>
    <dbReference type="NCBI Taxonomy" id="112509"/>
    <lineage>
        <taxon>Eukaryota</taxon>
        <taxon>Viridiplantae</taxon>
        <taxon>Streptophyta</taxon>
        <taxon>Embryophyta</taxon>
        <taxon>Tracheophyta</taxon>
        <taxon>Spermatophyta</taxon>
        <taxon>Magnoliopsida</taxon>
        <taxon>Liliopsida</taxon>
        <taxon>Poales</taxon>
        <taxon>Poaceae</taxon>
        <taxon>BOP clade</taxon>
        <taxon>Pooideae</taxon>
        <taxon>Triticodae</taxon>
        <taxon>Triticeae</taxon>
        <taxon>Hordeinae</taxon>
        <taxon>Hordeum</taxon>
    </lineage>
</organism>
<dbReference type="AlphaFoldDB" id="F2E4I0"/>
<proteinExistence type="evidence at transcript level"/>